<dbReference type="InterPro" id="IPR014756">
    <property type="entry name" value="Ig_E-set"/>
</dbReference>
<dbReference type="RefSeq" id="WP_063283614.1">
    <property type="nucleotide sequence ID" value="NZ_CP093959.1"/>
</dbReference>
<comment type="similarity">
    <text evidence="2">Belongs to the glycosyl hydrolase 13 family. GlgB subfamily.</text>
</comment>
<reference evidence="9" key="2">
    <citation type="submission" date="2018-05" db="EMBL/GenBank/DDBJ databases">
        <authorList>
            <person name="Lanie J.A."/>
            <person name="Ng W.-L."/>
            <person name="Kazmierczak K.M."/>
            <person name="Andrzejewski T.M."/>
            <person name="Davidsen T.M."/>
            <person name="Wayne K.J."/>
            <person name="Tettelin H."/>
            <person name="Glass J.I."/>
            <person name="Rusch D."/>
            <person name="Podicherti R."/>
            <person name="Tsui H.-C.T."/>
            <person name="Winkler M.E."/>
        </authorList>
    </citation>
    <scope>NUCLEOTIDE SEQUENCE</scope>
    <source>
        <strain evidence="9">Lactococcus lactis</strain>
    </source>
</reference>
<sequence>MPLNILDYDPYLEPFKEDLSLRLFEFARTKKRLLGTDGSLVDFANGYKYFGFQQESKHWTFREWAPNAKRAWLVGDFNNWENNFELKQAYGGTWEISIPGMLPVGSKVKVKLLLPSGETVYRVPSYIMFAIPNERHELDGVIVQPKYDWKNKAPQLKEAPLIYEAHIGISTEEYKINSYKEFTRDVLPRIKKAGYNTIQLMAIMEHPLYASFGYQVSNFFAISSRFGQPEDLMELIDQAHGMGLRVLLDVVHSHAVKNIEDGLNYFDGTENQYFHEGERGNHPAWKTKLFNYGKDEVIHFLLSNLKFWLDTYHFDGFRFDGVTSMLYHDHGLGTAFTDYSKYFSLNTDIEAVTYLMLANELTHLFNPSATTIAEDMSAMPGMALPISSGGIGFDYRLSMGIPDFWIKQLKEKTDNSLDLLSLWWELTTRRPGEKNIGYSESHDQALVGDKTIMMWLADEEIYWKMDLNSQSLKIDRAIALHKLIRLITFSLAGEGYLNFMGNEFGHPEWLDFPRQENHDDFQHARRQWSLADNKDLRFQYLLTFDQAMINLERHYKFLESPEPVQQLWIKNSDKLLAYKKGQLLFVFNFHPSYEQELQLQFPEKPELIFDSDDQKFGGFGPRSSFGWSKGHLNLILEPRTAMVFQIKE</sequence>
<dbReference type="Proteomes" id="UP000279235">
    <property type="component" value="Unassembled WGS sequence"/>
</dbReference>
<dbReference type="InterPro" id="IPR013783">
    <property type="entry name" value="Ig-like_fold"/>
</dbReference>
<dbReference type="SUPFAM" id="SSF51011">
    <property type="entry name" value="Glycosyl hydrolase domain"/>
    <property type="match status" value="1"/>
</dbReference>
<dbReference type="SMART" id="SM00642">
    <property type="entry name" value="Aamy"/>
    <property type="match status" value="1"/>
</dbReference>
<feature type="active site" description="Proton donor" evidence="6">
    <location>
        <position position="374"/>
    </location>
</feature>
<dbReference type="Gene3D" id="2.60.40.1180">
    <property type="entry name" value="Golgi alpha-mannosidase II"/>
    <property type="match status" value="1"/>
</dbReference>
<dbReference type="GO" id="GO:0043169">
    <property type="term" value="F:cation binding"/>
    <property type="evidence" value="ECO:0007669"/>
    <property type="project" value="InterPro"/>
</dbReference>
<proteinExistence type="inferred from homology"/>
<dbReference type="InterPro" id="IPR037439">
    <property type="entry name" value="Branching_enzy"/>
</dbReference>
<dbReference type="Pfam" id="PF02806">
    <property type="entry name" value="Alpha-amylase_C"/>
    <property type="match status" value="1"/>
</dbReference>
<dbReference type="FunFam" id="3.20.20.80:FF:000001">
    <property type="entry name" value="1,4-alpha-glucan branching enzyme"/>
    <property type="match status" value="1"/>
</dbReference>
<dbReference type="Pfam" id="PF00128">
    <property type="entry name" value="Alpha-amylase"/>
    <property type="match status" value="1"/>
</dbReference>
<evidence type="ECO:0000313" key="9">
    <source>
        <dbReference type="EMBL" id="SPS11359.1"/>
    </source>
</evidence>
<dbReference type="InterPro" id="IPR013780">
    <property type="entry name" value="Glyco_hydro_b"/>
</dbReference>
<dbReference type="InterPro" id="IPR006048">
    <property type="entry name" value="A-amylase/branching_C"/>
</dbReference>
<dbReference type="PANTHER" id="PTHR43651">
    <property type="entry name" value="1,4-ALPHA-GLUCAN-BRANCHING ENZYME"/>
    <property type="match status" value="1"/>
</dbReference>
<evidence type="ECO:0000259" key="7">
    <source>
        <dbReference type="SMART" id="SM00642"/>
    </source>
</evidence>
<keyword evidence="4 8" id="KW-0328">Glycosyltransferase</keyword>
<reference evidence="10" key="3">
    <citation type="submission" date="2018-05" db="EMBL/GenBank/DDBJ databases">
        <authorList>
            <person name="Duru I."/>
        </authorList>
    </citation>
    <scope>NUCLEOTIDE SEQUENCE [LARGE SCALE GENOMIC DNA]</scope>
</reference>
<feature type="domain" description="Glycosyl hydrolase family 13 catalytic" evidence="7">
    <location>
        <begin position="168"/>
        <end position="531"/>
    </location>
</feature>
<evidence type="ECO:0000256" key="2">
    <source>
        <dbReference type="ARBA" id="ARBA00009000"/>
    </source>
</evidence>
<dbReference type="InterPro" id="IPR017853">
    <property type="entry name" value="GH"/>
</dbReference>
<organism evidence="8">
    <name type="scientific">Lactococcus lactis</name>
    <dbReference type="NCBI Taxonomy" id="1358"/>
    <lineage>
        <taxon>Bacteria</taxon>
        <taxon>Bacillati</taxon>
        <taxon>Bacillota</taxon>
        <taxon>Bacilli</taxon>
        <taxon>Lactobacillales</taxon>
        <taxon>Streptococcaceae</taxon>
        <taxon>Lactococcus</taxon>
    </lineage>
</organism>
<feature type="active site" description="Nucleophile" evidence="6">
    <location>
        <position position="320"/>
    </location>
</feature>
<dbReference type="Pfam" id="PF02922">
    <property type="entry name" value="CBM_48"/>
    <property type="match status" value="1"/>
</dbReference>
<keyword evidence="5 8" id="KW-0808">Transferase</keyword>
<dbReference type="AlphaFoldDB" id="A0A2X0Q1G9"/>
<accession>A0A2X0Q1G9</accession>
<comment type="catalytic activity">
    <reaction evidence="1">
        <text>Transfers a segment of a (1-&gt;4)-alpha-D-glucan chain to a primary hydroxy group in a similar glucan chain.</text>
        <dbReference type="EC" id="2.4.1.18"/>
    </reaction>
</comment>
<evidence type="ECO:0000256" key="3">
    <source>
        <dbReference type="ARBA" id="ARBA00012541"/>
    </source>
</evidence>
<dbReference type="GO" id="GO:0005978">
    <property type="term" value="P:glycogen biosynthetic process"/>
    <property type="evidence" value="ECO:0007669"/>
    <property type="project" value="InterPro"/>
</dbReference>
<dbReference type="PANTHER" id="PTHR43651:SF3">
    <property type="entry name" value="1,4-ALPHA-GLUCAN-BRANCHING ENZYME"/>
    <property type="match status" value="1"/>
</dbReference>
<evidence type="ECO:0000313" key="10">
    <source>
        <dbReference type="Proteomes" id="UP000279235"/>
    </source>
</evidence>
<dbReference type="GO" id="GO:0004553">
    <property type="term" value="F:hydrolase activity, hydrolyzing O-glycosyl compounds"/>
    <property type="evidence" value="ECO:0007669"/>
    <property type="project" value="InterPro"/>
</dbReference>
<dbReference type="InterPro" id="IPR004193">
    <property type="entry name" value="Glyco_hydro_13_N"/>
</dbReference>
<reference evidence="8" key="1">
    <citation type="submission" date="2018-01" db="EMBL/GenBank/DDBJ databases">
        <authorList>
            <person name="Gaut B.S."/>
            <person name="Morton B.R."/>
            <person name="Clegg M.T."/>
            <person name="Duvall M.R."/>
        </authorList>
    </citation>
    <scope>NUCLEOTIDE SEQUENCE</scope>
    <source>
        <strain evidence="8">Lactococcus lactis</strain>
    </source>
</reference>
<dbReference type="EC" id="2.4.1.18" evidence="3"/>
<evidence type="ECO:0000256" key="6">
    <source>
        <dbReference type="PIRSR" id="PIRSR000463-1"/>
    </source>
</evidence>
<evidence type="ECO:0000256" key="4">
    <source>
        <dbReference type="ARBA" id="ARBA00022676"/>
    </source>
</evidence>
<gene>
    <name evidence="8" type="primary">glgB</name>
    <name evidence="8" type="ORF">AMHIJAGA_01293</name>
</gene>
<dbReference type="SUPFAM" id="SSF81296">
    <property type="entry name" value="E set domains"/>
    <property type="match status" value="1"/>
</dbReference>
<dbReference type="GO" id="GO:0005737">
    <property type="term" value="C:cytoplasm"/>
    <property type="evidence" value="ECO:0007669"/>
    <property type="project" value="TreeGrafter"/>
</dbReference>
<dbReference type="SUPFAM" id="SSF51445">
    <property type="entry name" value="(Trans)glycosidases"/>
    <property type="match status" value="1"/>
</dbReference>
<evidence type="ECO:0000256" key="5">
    <source>
        <dbReference type="ARBA" id="ARBA00022679"/>
    </source>
</evidence>
<dbReference type="CDD" id="cd02854">
    <property type="entry name" value="E_set_GBE_euk_N"/>
    <property type="match status" value="1"/>
</dbReference>
<dbReference type="PIRSF" id="PIRSF000463">
    <property type="entry name" value="GlgB"/>
    <property type="match status" value="1"/>
</dbReference>
<dbReference type="CDD" id="cd11321">
    <property type="entry name" value="AmyAc_bac_euk_BE"/>
    <property type="match status" value="1"/>
</dbReference>
<dbReference type="Gene3D" id="2.60.40.10">
    <property type="entry name" value="Immunoglobulins"/>
    <property type="match status" value="1"/>
</dbReference>
<evidence type="ECO:0000256" key="1">
    <source>
        <dbReference type="ARBA" id="ARBA00000826"/>
    </source>
</evidence>
<name>A0A2X0Q1G9_9LACT</name>
<dbReference type="InterPro" id="IPR006047">
    <property type="entry name" value="GH13_cat_dom"/>
</dbReference>
<dbReference type="EMBL" id="OGTW01000052">
    <property type="protein sequence ID" value="SPB25611.1"/>
    <property type="molecule type" value="Genomic_DNA"/>
</dbReference>
<dbReference type="GO" id="GO:0003844">
    <property type="term" value="F:1,4-alpha-glucan branching enzyme activity"/>
    <property type="evidence" value="ECO:0007669"/>
    <property type="project" value="UniProtKB-EC"/>
</dbReference>
<evidence type="ECO:0000313" key="8">
    <source>
        <dbReference type="EMBL" id="SPB25611.1"/>
    </source>
</evidence>
<dbReference type="Gene3D" id="3.20.20.80">
    <property type="entry name" value="Glycosidases"/>
    <property type="match status" value="1"/>
</dbReference>
<dbReference type="EMBL" id="OGTW02000052">
    <property type="protein sequence ID" value="SPS11359.1"/>
    <property type="molecule type" value="Genomic_DNA"/>
</dbReference>
<protein>
    <recommendedName>
        <fullName evidence="3">1,4-alpha-glucan branching enzyme</fullName>
        <ecNumber evidence="3">2.4.1.18</ecNumber>
    </recommendedName>
</protein>